<evidence type="ECO:0000259" key="4">
    <source>
        <dbReference type="Pfam" id="PF00891"/>
    </source>
</evidence>
<proteinExistence type="predicted"/>
<dbReference type="PANTHER" id="PTHR43712:SF2">
    <property type="entry name" value="O-METHYLTRANSFERASE CICE"/>
    <property type="match status" value="1"/>
</dbReference>
<dbReference type="GO" id="GO:0032259">
    <property type="term" value="P:methylation"/>
    <property type="evidence" value="ECO:0007669"/>
    <property type="project" value="UniProtKB-KW"/>
</dbReference>
<sequence length="456" mass="50490">MSHPHGQIAALAALISDAAKVVEAQYASTERPYVPSLDDTDPHPFDERSSKELRTAIQIIEGACAQLSATVARPSHTIVNRLMGFYEPNCLNVALTFKIPDVLNKKPAGMHISEIGRETGIEEGKVGRILRLLASKHIFREVSENVFANNRLSVQLLSTNPLSSLGLHFTDECQKSTVLLSDVLADKEWGHSYAPNHTAFNKYTGFPDPLFVYYETDKPKGAERGARFGLGMIGWGTASEAQSVIHEFPWGELPDGATVCDVGGGIGNITIQLAKAYPKLQLILQDLPGAIQQAQNEIWPVQCPEAIAENRIEFKPLDFFAESPVSGCHIYYLKNIVHDWPDADCIRILANVREAMVPRSRLLVQEYILQHANRVPDDKSLFKQAPEPMLPNFGAGRIRQYNLDLDMMTALNSQERRLPEFIELGKAAGLKFVKLWDFGETALRLGSSGTSTPLDM</sequence>
<dbReference type="OrthoDB" id="1606438at2759"/>
<dbReference type="AlphaFoldDB" id="A0A8H8CEV5"/>
<reference evidence="6" key="1">
    <citation type="submission" date="2021-02" db="EMBL/GenBank/DDBJ databases">
        <title>Psilocybe cubensis genome.</title>
        <authorList>
            <person name="Mckernan K.J."/>
            <person name="Crawford S."/>
            <person name="Trippe A."/>
            <person name="Kane L.T."/>
            <person name="Mclaughlin S."/>
        </authorList>
    </citation>
    <scope>NUCLEOTIDE SEQUENCE [LARGE SCALE GENOMIC DNA]</scope>
    <source>
        <strain evidence="6">MGC-MH-2018</strain>
    </source>
</reference>
<dbReference type="InterPro" id="IPR012967">
    <property type="entry name" value="COMT_dimerisation"/>
</dbReference>
<keyword evidence="2" id="KW-0808">Transferase</keyword>
<dbReference type="SUPFAM" id="SSF53335">
    <property type="entry name" value="S-adenosyl-L-methionine-dependent methyltransferases"/>
    <property type="match status" value="1"/>
</dbReference>
<organism evidence="6">
    <name type="scientific">Psilocybe cubensis</name>
    <name type="common">Psychedelic mushroom</name>
    <name type="synonym">Stropharia cubensis</name>
    <dbReference type="NCBI Taxonomy" id="181762"/>
    <lineage>
        <taxon>Eukaryota</taxon>
        <taxon>Fungi</taxon>
        <taxon>Dikarya</taxon>
        <taxon>Basidiomycota</taxon>
        <taxon>Agaricomycotina</taxon>
        <taxon>Agaricomycetes</taxon>
        <taxon>Agaricomycetidae</taxon>
        <taxon>Agaricales</taxon>
        <taxon>Agaricineae</taxon>
        <taxon>Strophariaceae</taxon>
        <taxon>Psilocybe</taxon>
    </lineage>
</organism>
<dbReference type="Gene3D" id="1.10.10.10">
    <property type="entry name" value="Winged helix-like DNA-binding domain superfamily/Winged helix DNA-binding domain"/>
    <property type="match status" value="1"/>
</dbReference>
<name>A0A8H8CEV5_PSICU</name>
<dbReference type="Gene3D" id="3.40.50.150">
    <property type="entry name" value="Vaccinia Virus protein VP39"/>
    <property type="match status" value="1"/>
</dbReference>
<protein>
    <recommendedName>
        <fullName evidence="7">S-adenosyl-L-methionine-dependent methyltransferase</fullName>
    </recommendedName>
</protein>
<evidence type="ECO:0000256" key="2">
    <source>
        <dbReference type="ARBA" id="ARBA00022679"/>
    </source>
</evidence>
<dbReference type="Pfam" id="PF08100">
    <property type="entry name" value="Dimerisation"/>
    <property type="match status" value="1"/>
</dbReference>
<dbReference type="InterPro" id="IPR036390">
    <property type="entry name" value="WH_DNA-bd_sf"/>
</dbReference>
<keyword evidence="3" id="KW-0949">S-adenosyl-L-methionine</keyword>
<evidence type="ECO:0000256" key="3">
    <source>
        <dbReference type="ARBA" id="ARBA00022691"/>
    </source>
</evidence>
<dbReference type="PANTHER" id="PTHR43712">
    <property type="entry name" value="PUTATIVE (AFU_ORTHOLOGUE AFUA_4G14580)-RELATED"/>
    <property type="match status" value="1"/>
</dbReference>
<keyword evidence="1" id="KW-0489">Methyltransferase</keyword>
<feature type="domain" description="O-methyltransferase dimerisation" evidence="5">
    <location>
        <begin position="82"/>
        <end position="158"/>
    </location>
</feature>
<feature type="domain" description="O-methyltransferase C-terminal" evidence="4">
    <location>
        <begin position="256"/>
        <end position="429"/>
    </location>
</feature>
<dbReference type="Pfam" id="PF00891">
    <property type="entry name" value="Methyltransf_2"/>
    <property type="match status" value="1"/>
</dbReference>
<accession>A0A8H8CEV5</accession>
<evidence type="ECO:0000259" key="5">
    <source>
        <dbReference type="Pfam" id="PF08100"/>
    </source>
</evidence>
<dbReference type="PROSITE" id="PS51683">
    <property type="entry name" value="SAM_OMT_II"/>
    <property type="match status" value="1"/>
</dbReference>
<dbReference type="GO" id="GO:0046983">
    <property type="term" value="F:protein dimerization activity"/>
    <property type="evidence" value="ECO:0007669"/>
    <property type="project" value="InterPro"/>
</dbReference>
<dbReference type="InterPro" id="IPR029063">
    <property type="entry name" value="SAM-dependent_MTases_sf"/>
</dbReference>
<dbReference type="EMBL" id="JAFIQS010000019">
    <property type="protein sequence ID" value="KAG5162334.1"/>
    <property type="molecule type" value="Genomic_DNA"/>
</dbReference>
<dbReference type="SUPFAM" id="SSF46785">
    <property type="entry name" value="Winged helix' DNA-binding domain"/>
    <property type="match status" value="1"/>
</dbReference>
<dbReference type="GO" id="GO:0008171">
    <property type="term" value="F:O-methyltransferase activity"/>
    <property type="evidence" value="ECO:0007669"/>
    <property type="project" value="InterPro"/>
</dbReference>
<dbReference type="InterPro" id="IPR016461">
    <property type="entry name" value="COMT-like"/>
</dbReference>
<dbReference type="InterPro" id="IPR036388">
    <property type="entry name" value="WH-like_DNA-bd_sf"/>
</dbReference>
<gene>
    <name evidence="6" type="ORF">JR316_012657</name>
</gene>
<comment type="caution">
    <text evidence="6">The sequence shown here is derived from an EMBL/GenBank/DDBJ whole genome shotgun (WGS) entry which is preliminary data.</text>
</comment>
<evidence type="ECO:0000313" key="6">
    <source>
        <dbReference type="EMBL" id="KAG5162334.1"/>
    </source>
</evidence>
<evidence type="ECO:0000256" key="1">
    <source>
        <dbReference type="ARBA" id="ARBA00022603"/>
    </source>
</evidence>
<dbReference type="InterPro" id="IPR001077">
    <property type="entry name" value="COMT_C"/>
</dbReference>
<evidence type="ECO:0008006" key="7">
    <source>
        <dbReference type="Google" id="ProtNLM"/>
    </source>
</evidence>